<feature type="region of interest" description="Disordered" evidence="1">
    <location>
        <begin position="1"/>
        <end position="26"/>
    </location>
</feature>
<dbReference type="AlphaFoldDB" id="A0A0P1KRP8"/>
<feature type="compositionally biased region" description="Basic and acidic residues" evidence="1">
    <location>
        <begin position="7"/>
        <end position="22"/>
    </location>
</feature>
<evidence type="ECO:0000313" key="3">
    <source>
        <dbReference type="Proteomes" id="UP000236544"/>
    </source>
</evidence>
<evidence type="ECO:0000313" key="2">
    <source>
        <dbReference type="EMBL" id="CUS22422.1"/>
    </source>
</evidence>
<dbReference type="EMBL" id="LN890537">
    <property type="protein sequence ID" value="CUS22422.1"/>
    <property type="molecule type" value="Genomic_DNA"/>
</dbReference>
<dbReference type="Proteomes" id="UP000236544">
    <property type="component" value="Unassembled WGS sequence"/>
</dbReference>
<feature type="compositionally biased region" description="Basic residues" evidence="1">
    <location>
        <begin position="167"/>
        <end position="181"/>
    </location>
</feature>
<sequence>MITSHPLPEKHGRDQPSERDTLDDGAGIARDLREKLRLGEPETKRLAGWGYGLANFPRLHGRCGSRFETRDRERRGHGPGGCEGRHRRGLHHAMTHDVYHHRRCNAALPAHGFMEGFSRHGPHHAAPFEPPLGPRHHEPHFDNVRNPNFGHFATGPGDPRDPPPQYSRHHGHRRHHYHHQGLPHFEREGHSAPDAMHFHGSRFDHTPMH</sequence>
<evidence type="ECO:0000256" key="1">
    <source>
        <dbReference type="SAM" id="MobiDB-lite"/>
    </source>
</evidence>
<gene>
    <name evidence="2" type="ORF">LAQU0_S05e05006g</name>
</gene>
<organism evidence="2 3">
    <name type="scientific">Lachancea quebecensis</name>
    <dbReference type="NCBI Taxonomy" id="1654605"/>
    <lineage>
        <taxon>Eukaryota</taxon>
        <taxon>Fungi</taxon>
        <taxon>Dikarya</taxon>
        <taxon>Ascomycota</taxon>
        <taxon>Saccharomycotina</taxon>
        <taxon>Saccharomycetes</taxon>
        <taxon>Saccharomycetales</taxon>
        <taxon>Saccharomycetaceae</taxon>
        <taxon>Lachancea</taxon>
    </lineage>
</organism>
<keyword evidence="3" id="KW-1185">Reference proteome</keyword>
<proteinExistence type="predicted"/>
<name>A0A0P1KRP8_9SACH</name>
<reference evidence="3" key="1">
    <citation type="submission" date="2015-10" db="EMBL/GenBank/DDBJ databases">
        <authorList>
            <person name="Devillers H."/>
        </authorList>
    </citation>
    <scope>NUCLEOTIDE SEQUENCE [LARGE SCALE GENOMIC DNA]</scope>
</reference>
<accession>A0A0P1KRP8</accession>
<protein>
    <submittedName>
        <fullName evidence="2">LAQU0S05e05006g1_1</fullName>
    </submittedName>
</protein>
<feature type="region of interest" description="Disordered" evidence="1">
    <location>
        <begin position="146"/>
        <end position="209"/>
    </location>
</feature>